<reference evidence="3 4" key="1">
    <citation type="submission" date="2019-07" db="EMBL/GenBank/DDBJ databases">
        <title>De Novo Assembly of kiwifruit Actinidia rufa.</title>
        <authorList>
            <person name="Sugita-Konishi S."/>
            <person name="Sato K."/>
            <person name="Mori E."/>
            <person name="Abe Y."/>
            <person name="Kisaki G."/>
            <person name="Hamano K."/>
            <person name="Suezawa K."/>
            <person name="Otani M."/>
            <person name="Fukuda T."/>
            <person name="Manabe T."/>
            <person name="Gomi K."/>
            <person name="Tabuchi M."/>
            <person name="Akimitsu K."/>
            <person name="Kataoka I."/>
        </authorList>
    </citation>
    <scope>NUCLEOTIDE SEQUENCE [LARGE SCALE GENOMIC DNA]</scope>
    <source>
        <strain evidence="4">cv. Fuchu</strain>
    </source>
</reference>
<dbReference type="InterPro" id="IPR036420">
    <property type="entry name" value="BRCT_dom_sf"/>
</dbReference>
<evidence type="ECO:0000313" key="3">
    <source>
        <dbReference type="EMBL" id="GFZ08700.1"/>
    </source>
</evidence>
<accession>A0A7J0GD25</accession>
<dbReference type="AlphaFoldDB" id="A0A7J0GD25"/>
<dbReference type="EMBL" id="BJWL01000020">
    <property type="protein sequence ID" value="GFZ08700.1"/>
    <property type="molecule type" value="Genomic_DNA"/>
</dbReference>
<dbReference type="CDD" id="cd00027">
    <property type="entry name" value="BRCT"/>
    <property type="match status" value="1"/>
</dbReference>
<gene>
    <name evidence="3" type="ORF">Acr_20g0005080</name>
</gene>
<feature type="compositionally biased region" description="Polar residues" evidence="1">
    <location>
        <begin position="280"/>
        <end position="289"/>
    </location>
</feature>
<evidence type="ECO:0000256" key="1">
    <source>
        <dbReference type="SAM" id="MobiDB-lite"/>
    </source>
</evidence>
<proteinExistence type="predicted"/>
<protein>
    <recommendedName>
        <fullName evidence="2">BRCT domain-containing protein</fullName>
    </recommendedName>
</protein>
<evidence type="ECO:0000313" key="4">
    <source>
        <dbReference type="Proteomes" id="UP000585474"/>
    </source>
</evidence>
<keyword evidence="4" id="KW-1185">Reference proteome</keyword>
<name>A0A7J0GD25_9ERIC</name>
<dbReference type="SUPFAM" id="SSF52113">
    <property type="entry name" value="BRCT domain"/>
    <property type="match status" value="2"/>
</dbReference>
<feature type="domain" description="BRCT" evidence="2">
    <location>
        <begin position="164"/>
        <end position="244"/>
    </location>
</feature>
<dbReference type="Pfam" id="PF20415">
    <property type="entry name" value="DUF6699"/>
    <property type="match status" value="1"/>
</dbReference>
<dbReference type="Gene3D" id="3.40.50.10190">
    <property type="entry name" value="BRCT domain"/>
    <property type="match status" value="1"/>
</dbReference>
<dbReference type="PANTHER" id="PTHR47576:SF2">
    <property type="entry name" value="BRCT DOMAIN DNA REPAIR PROTEIN-RELATED"/>
    <property type="match status" value="1"/>
</dbReference>
<dbReference type="OrthoDB" id="251770at2759"/>
<evidence type="ECO:0000259" key="2">
    <source>
        <dbReference type="PROSITE" id="PS50172"/>
    </source>
</evidence>
<dbReference type="Proteomes" id="UP000585474">
    <property type="component" value="Unassembled WGS sequence"/>
</dbReference>
<dbReference type="InterPro" id="IPR001357">
    <property type="entry name" value="BRCT_dom"/>
</dbReference>
<sequence length="484" mass="53572">MGGGGGRVEVMKSKGCFGDINISSSFRGLRSFEAVMSTASSESAAVVGTTGGGPFSGLIICVTGLSKGSYGGRKFEHALKHGLRNGLSVVTLGWFVDSVRRNVRLSESLYSVKSVGENGMLMDNLNQLSPLAGSETFCLPVSKQEIGKQFDRALPFPEKGSKRSGESTLSGLSLFIDLDISPELQHKVVNAAAVEGATFVDQWFVGCNVSHVICEGPSVRKYIGHSSNIVTPLWILKTAKEERLQRLVHMSADMARQVGIMLDNACNGTYKEEIHGDNYPQDSPSSRSNASHEERQNIVNLAKNGVRKRRCRRMQTCQTPIHSFSAEDASERHTPVYFDAKGDGKESESSFVNFSRQLVESEKTELILKNHLLTILFPVDRFAEMGPCSRTFFSDTGFTCLQVLDHIYAFYQENMSTQEIEVAIHTDSRHADRLRSVYSSKESAIRGYVPFKRIDFLGSRRSFEMLKRVNGDNNSNVYELLIRA</sequence>
<organism evidence="3 4">
    <name type="scientific">Actinidia rufa</name>
    <dbReference type="NCBI Taxonomy" id="165716"/>
    <lineage>
        <taxon>Eukaryota</taxon>
        <taxon>Viridiplantae</taxon>
        <taxon>Streptophyta</taxon>
        <taxon>Embryophyta</taxon>
        <taxon>Tracheophyta</taxon>
        <taxon>Spermatophyta</taxon>
        <taxon>Magnoliopsida</taxon>
        <taxon>eudicotyledons</taxon>
        <taxon>Gunneridae</taxon>
        <taxon>Pentapetalae</taxon>
        <taxon>asterids</taxon>
        <taxon>Ericales</taxon>
        <taxon>Actinidiaceae</taxon>
        <taxon>Actinidia</taxon>
    </lineage>
</organism>
<dbReference type="PANTHER" id="PTHR47576">
    <property type="entry name" value="BRCT DOMAIN DNA REPAIR PROTEIN-RELATED"/>
    <property type="match status" value="1"/>
</dbReference>
<comment type="caution">
    <text evidence="3">The sequence shown here is derived from an EMBL/GenBank/DDBJ whole genome shotgun (WGS) entry which is preliminary data.</text>
</comment>
<dbReference type="InterPro" id="IPR046522">
    <property type="entry name" value="DUF6699"/>
</dbReference>
<feature type="region of interest" description="Disordered" evidence="1">
    <location>
        <begin position="273"/>
        <end position="299"/>
    </location>
</feature>
<dbReference type="PROSITE" id="PS50172">
    <property type="entry name" value="BRCT"/>
    <property type="match status" value="1"/>
</dbReference>